<keyword evidence="3" id="KW-1185">Reference proteome</keyword>
<name>A0ABU0AKV4_9BACI</name>
<gene>
    <name evidence="2" type="ORF">J2S17_003786</name>
</gene>
<evidence type="ECO:0000313" key="2">
    <source>
        <dbReference type="EMBL" id="MDQ0271898.1"/>
    </source>
</evidence>
<proteinExistence type="predicted"/>
<dbReference type="Pfam" id="PF18624">
    <property type="entry name" value="CdiI_4"/>
    <property type="match status" value="1"/>
</dbReference>
<dbReference type="Proteomes" id="UP001238088">
    <property type="component" value="Unassembled WGS sequence"/>
</dbReference>
<dbReference type="CDD" id="cd20688">
    <property type="entry name" value="CdiI_Ecoli_Nm-like"/>
    <property type="match status" value="1"/>
</dbReference>
<dbReference type="InterPro" id="IPR041256">
    <property type="entry name" value="CdiI_4"/>
</dbReference>
<evidence type="ECO:0000259" key="1">
    <source>
        <dbReference type="Pfam" id="PF18624"/>
    </source>
</evidence>
<feature type="domain" description="CDI immunity protein" evidence="1">
    <location>
        <begin position="4"/>
        <end position="108"/>
    </location>
</feature>
<dbReference type="EMBL" id="JAUSUB010000018">
    <property type="protein sequence ID" value="MDQ0271898.1"/>
    <property type="molecule type" value="Genomic_DNA"/>
</dbReference>
<evidence type="ECO:0000313" key="3">
    <source>
        <dbReference type="Proteomes" id="UP001238088"/>
    </source>
</evidence>
<dbReference type="RefSeq" id="WP_307477219.1">
    <property type="nucleotide sequence ID" value="NZ_JAUSUB010000018.1"/>
</dbReference>
<organism evidence="2 3">
    <name type="scientific">Cytobacillus purgationiresistens</name>
    <dbReference type="NCBI Taxonomy" id="863449"/>
    <lineage>
        <taxon>Bacteria</taxon>
        <taxon>Bacillati</taxon>
        <taxon>Bacillota</taxon>
        <taxon>Bacilli</taxon>
        <taxon>Bacillales</taxon>
        <taxon>Bacillaceae</taxon>
        <taxon>Cytobacillus</taxon>
    </lineage>
</organism>
<comment type="caution">
    <text evidence="2">The sequence shown here is derived from an EMBL/GenBank/DDBJ whole genome shotgun (WGS) entry which is preliminary data.</text>
</comment>
<reference evidence="2 3" key="1">
    <citation type="submission" date="2023-07" db="EMBL/GenBank/DDBJ databases">
        <title>Genomic Encyclopedia of Type Strains, Phase IV (KMG-IV): sequencing the most valuable type-strain genomes for metagenomic binning, comparative biology and taxonomic classification.</title>
        <authorList>
            <person name="Goeker M."/>
        </authorList>
    </citation>
    <scope>NUCLEOTIDE SEQUENCE [LARGE SCALE GENOMIC DNA]</scope>
    <source>
        <strain evidence="2 3">DSM 23494</strain>
    </source>
</reference>
<protein>
    <recommendedName>
        <fullName evidence="1">CDI immunity protein domain-containing protein</fullName>
    </recommendedName>
</protein>
<accession>A0ABU0AKV4</accession>
<sequence length="120" mass="14406">MEDNKRQLINTFYQHMGTGKFIRILQSYADGKGYGTEYARFVFADFYEKWEDDYFGEEGIAYYIDSPLVKEDEEIILDYPTFFQYLRDDCETYLKANPQDETEVRTVLETIKQRFNIIEP</sequence>